<accession>A0ABQ1RNT1</accession>
<keyword evidence="1" id="KW-1133">Transmembrane helix</keyword>
<protein>
    <submittedName>
        <fullName evidence="2">Uncharacterized protein</fullName>
    </submittedName>
</protein>
<comment type="caution">
    <text evidence="2">The sequence shown here is derived from an EMBL/GenBank/DDBJ whole genome shotgun (WGS) entry which is preliminary data.</text>
</comment>
<evidence type="ECO:0000313" key="2">
    <source>
        <dbReference type="EMBL" id="GGD76124.1"/>
    </source>
</evidence>
<dbReference type="EMBL" id="BMCM01000002">
    <property type="protein sequence ID" value="GGD76124.1"/>
    <property type="molecule type" value="Genomic_DNA"/>
</dbReference>
<keyword evidence="1" id="KW-0472">Membrane</keyword>
<reference evidence="3" key="1">
    <citation type="journal article" date="2019" name="Int. J. Syst. Evol. Microbiol.">
        <title>The Global Catalogue of Microorganisms (GCM) 10K type strain sequencing project: providing services to taxonomists for standard genome sequencing and annotation.</title>
        <authorList>
            <consortium name="The Broad Institute Genomics Platform"/>
            <consortium name="The Broad Institute Genome Sequencing Center for Infectious Disease"/>
            <person name="Wu L."/>
            <person name="Ma J."/>
        </authorList>
    </citation>
    <scope>NUCLEOTIDE SEQUENCE [LARGE SCALE GENOMIC DNA]</scope>
    <source>
        <strain evidence="3">CCM 7640</strain>
    </source>
</reference>
<keyword evidence="3" id="KW-1185">Reference proteome</keyword>
<evidence type="ECO:0000256" key="1">
    <source>
        <dbReference type="SAM" id="Phobius"/>
    </source>
</evidence>
<keyword evidence="1" id="KW-0812">Transmembrane</keyword>
<name>A0ABQ1RNT1_9MICO</name>
<sequence length="356" mass="38763">MDVLEQVRDIRTDDTPVSEQQLNTARQAMLRQIAREERTPSRGRRRWAGASVLAGGVAAAAIAISVLTPARIDPAAAAVLEDAADVTINAVDTQLAPGQYLRIQTDSATLWKWDADMGDSINARFNNANRADAEAGLIVTDSRVLYVPADRSADWIWDWRANESVVDSFGKRSAEAIADWTTYTGQADGGYWPDIQRLPGGEALAADGDDHEYLLDSYRRSYEDMPRDPKLLLEWFRDDSGDPDVSDQWVIAAMTGVLTANLMPADLRAATLRAMALIPGIQVENVDGNLTTLIYRSGDWFSSRTTEVTIDTAQGLIISVAETSSEGNSDLLPDTIPDGKTTVTTTIVDSAPDSED</sequence>
<evidence type="ECO:0000313" key="3">
    <source>
        <dbReference type="Proteomes" id="UP000629365"/>
    </source>
</evidence>
<feature type="transmembrane region" description="Helical" evidence="1">
    <location>
        <begin position="47"/>
        <end position="67"/>
    </location>
</feature>
<dbReference type="Proteomes" id="UP000629365">
    <property type="component" value="Unassembled WGS sequence"/>
</dbReference>
<proteinExistence type="predicted"/>
<dbReference type="RefSeq" id="WP_188436306.1">
    <property type="nucleotide sequence ID" value="NZ_BMCM01000002.1"/>
</dbReference>
<gene>
    <name evidence="2" type="ORF">GCM10007269_18970</name>
</gene>
<organism evidence="2 3">
    <name type="scientific">Microbacterium murale</name>
    <dbReference type="NCBI Taxonomy" id="1081040"/>
    <lineage>
        <taxon>Bacteria</taxon>
        <taxon>Bacillati</taxon>
        <taxon>Actinomycetota</taxon>
        <taxon>Actinomycetes</taxon>
        <taxon>Micrococcales</taxon>
        <taxon>Microbacteriaceae</taxon>
        <taxon>Microbacterium</taxon>
    </lineage>
</organism>